<dbReference type="Pfam" id="PF07963">
    <property type="entry name" value="N_methyl"/>
    <property type="match status" value="1"/>
</dbReference>
<name>A0A6G7K7P4_9LACT</name>
<sequence>MKTGKSEEGFTLIEILASISLITIIIIAVSTAFINYANFTKILENKLTSVHVAEKLVTEIKDNNELAQLLNSLNKNNTDPNYWATPRQFSSDELPNVLATYKLNNSQYKPTISICQSPDEKKLDLYRVKINIADASGTDQASLFTYFHLGSET</sequence>
<dbReference type="NCBIfam" id="TIGR02532">
    <property type="entry name" value="IV_pilin_GFxxxE"/>
    <property type="match status" value="1"/>
</dbReference>
<dbReference type="InterPro" id="IPR012902">
    <property type="entry name" value="N_methyl_site"/>
</dbReference>
<dbReference type="PROSITE" id="PS00409">
    <property type="entry name" value="PROKAR_NTER_METHYL"/>
    <property type="match status" value="1"/>
</dbReference>
<keyword evidence="5" id="KW-1185">Reference proteome</keyword>
<dbReference type="GO" id="GO:0030420">
    <property type="term" value="P:establishment of competence for transformation"/>
    <property type="evidence" value="ECO:0007669"/>
    <property type="project" value="UniProtKB-KW"/>
</dbReference>
<accession>A0A6G7K7P4</accession>
<gene>
    <name evidence="4" type="ORF">G7057_01320</name>
</gene>
<dbReference type="AlphaFoldDB" id="A0A6G7K7P4"/>
<comment type="subcellular location">
    <subcellularLocation>
        <location evidence="1">Cell surface</location>
    </subcellularLocation>
</comment>
<dbReference type="RefSeq" id="WP_166160692.1">
    <property type="nucleotide sequence ID" value="NZ_CP049740.1"/>
</dbReference>
<evidence type="ECO:0000256" key="1">
    <source>
        <dbReference type="ARBA" id="ARBA00004241"/>
    </source>
</evidence>
<dbReference type="Proteomes" id="UP000501451">
    <property type="component" value="Chromosome"/>
</dbReference>
<evidence type="ECO:0000256" key="2">
    <source>
        <dbReference type="ARBA" id="ARBA00023287"/>
    </source>
</evidence>
<keyword evidence="3" id="KW-0472">Membrane</keyword>
<organism evidence="4 5">
    <name type="scientific">Jeotgalibaca arthritidis</name>
    <dbReference type="NCBI Taxonomy" id="1868794"/>
    <lineage>
        <taxon>Bacteria</taxon>
        <taxon>Bacillati</taxon>
        <taxon>Bacillota</taxon>
        <taxon>Bacilli</taxon>
        <taxon>Lactobacillales</taxon>
        <taxon>Carnobacteriaceae</taxon>
        <taxon>Jeotgalibaca</taxon>
    </lineage>
</organism>
<proteinExistence type="predicted"/>
<reference evidence="4 5" key="1">
    <citation type="journal article" date="2017" name="Int. J. Syst. Evol. Microbiol.">
        <title>Jeotgalibaca porci sp. nov. and Jeotgalibaca arthritidis sp. nov., isolated from pigs, and emended description of the genus Jeotgalibaca.</title>
        <authorList>
            <person name="Zamora L."/>
            <person name="Perez-Sancho M."/>
            <person name="Dominguez L."/>
            <person name="Fernandez-Garayzabal J.F."/>
            <person name="Vela A.I."/>
        </authorList>
    </citation>
    <scope>NUCLEOTIDE SEQUENCE [LARGE SCALE GENOMIC DNA]</scope>
    <source>
        <strain evidence="4 5">CECT 9157</strain>
    </source>
</reference>
<protein>
    <submittedName>
        <fullName evidence="4">Prepilin-type N-terminal cleavage/methylation domain-containing protein</fullName>
    </submittedName>
</protein>
<evidence type="ECO:0000313" key="4">
    <source>
        <dbReference type="EMBL" id="QII81241.1"/>
    </source>
</evidence>
<keyword evidence="2" id="KW-0178">Competence</keyword>
<dbReference type="GO" id="GO:0009986">
    <property type="term" value="C:cell surface"/>
    <property type="evidence" value="ECO:0007669"/>
    <property type="project" value="UniProtKB-SubCell"/>
</dbReference>
<dbReference type="KEGG" id="jar:G7057_01320"/>
<evidence type="ECO:0000256" key="3">
    <source>
        <dbReference type="SAM" id="Phobius"/>
    </source>
</evidence>
<keyword evidence="3" id="KW-1133">Transmembrane helix</keyword>
<feature type="transmembrane region" description="Helical" evidence="3">
    <location>
        <begin position="12"/>
        <end position="37"/>
    </location>
</feature>
<keyword evidence="3" id="KW-0812">Transmembrane</keyword>
<evidence type="ECO:0000313" key="5">
    <source>
        <dbReference type="Proteomes" id="UP000501451"/>
    </source>
</evidence>
<dbReference type="EMBL" id="CP049740">
    <property type="protein sequence ID" value="QII81241.1"/>
    <property type="molecule type" value="Genomic_DNA"/>
</dbReference>